<dbReference type="EMBL" id="NBWZ01000001">
    <property type="protein sequence ID" value="RFA09544.1"/>
    <property type="molecule type" value="Genomic_DNA"/>
</dbReference>
<protein>
    <recommendedName>
        <fullName evidence="3">SMP-30/Gluconolactonase/LRE-like region domain-containing protein</fullName>
    </recommendedName>
</protein>
<proteinExistence type="predicted"/>
<evidence type="ECO:0000313" key="2">
    <source>
        <dbReference type="Proteomes" id="UP000256486"/>
    </source>
</evidence>
<dbReference type="SUPFAM" id="SSF101898">
    <property type="entry name" value="NHL repeat"/>
    <property type="match status" value="1"/>
</dbReference>
<accession>A0A3E0VHX2</accession>
<organism evidence="1 2">
    <name type="scientific">Subtercola boreus</name>
    <dbReference type="NCBI Taxonomy" id="120213"/>
    <lineage>
        <taxon>Bacteria</taxon>
        <taxon>Bacillati</taxon>
        <taxon>Actinomycetota</taxon>
        <taxon>Actinomycetes</taxon>
        <taxon>Micrococcales</taxon>
        <taxon>Microbacteriaceae</taxon>
        <taxon>Subtercola</taxon>
    </lineage>
</organism>
<keyword evidence="2" id="KW-1185">Reference proteome</keyword>
<sequence>MLKVDARGATTLLLPSIGENVEPLDLKVGRDGTGYALFAPPEGSSSGGGMWIDHFSADGTGVYQFTTFPSTASVRSIDFDAAGMLITWVGDELWKFDSSGDHETVVHSSVRVTGEWAMDNRGTTFEINSAPSGGGSRDIRRITSAGKESTFRTLPQGYSAQRIRIGDDGDVYVLSSGDKYGPGIDGEKSVVTRYDSEGSSNSFTLPYWRNPVSGDGFGTAPGATDFVVDSEGAMYTANFGLKAVSRISATGEVTAEFIHLESGSPWSLGLSGDRRLLIAAVPDHDRNLTLPSTIFALDLEG</sequence>
<dbReference type="AlphaFoldDB" id="A0A3E0VHX2"/>
<evidence type="ECO:0008006" key="3">
    <source>
        <dbReference type="Google" id="ProtNLM"/>
    </source>
</evidence>
<dbReference type="Gene3D" id="2.130.10.10">
    <property type="entry name" value="YVTN repeat-like/Quinoprotein amine dehydrogenase"/>
    <property type="match status" value="1"/>
</dbReference>
<dbReference type="InterPro" id="IPR015943">
    <property type="entry name" value="WD40/YVTN_repeat-like_dom_sf"/>
</dbReference>
<name>A0A3E0VHX2_9MICO</name>
<reference evidence="1 2" key="1">
    <citation type="submission" date="2017-04" db="EMBL/GenBank/DDBJ databases">
        <title>Comparative genome analysis of Subtercola boreus.</title>
        <authorList>
            <person name="Cho Y.-J."/>
            <person name="Cho A."/>
            <person name="Kim O.-S."/>
            <person name="Lee J.-I."/>
        </authorList>
    </citation>
    <scope>NUCLEOTIDE SEQUENCE [LARGE SCALE GENOMIC DNA]</scope>
    <source>
        <strain evidence="1 2">K300</strain>
    </source>
</reference>
<evidence type="ECO:0000313" key="1">
    <source>
        <dbReference type="EMBL" id="RFA09544.1"/>
    </source>
</evidence>
<comment type="caution">
    <text evidence="1">The sequence shown here is derived from an EMBL/GenBank/DDBJ whole genome shotgun (WGS) entry which is preliminary data.</text>
</comment>
<dbReference type="RefSeq" id="WP_116414927.1">
    <property type="nucleotide sequence ID" value="NZ_NBWZ01000001.1"/>
</dbReference>
<gene>
    <name evidence="1" type="ORF">B7R54_10175</name>
</gene>
<dbReference type="Proteomes" id="UP000256486">
    <property type="component" value="Unassembled WGS sequence"/>
</dbReference>